<dbReference type="InterPro" id="IPR005828">
    <property type="entry name" value="MFS_sugar_transport-like"/>
</dbReference>
<feature type="transmembrane region" description="Helical" evidence="5">
    <location>
        <begin position="326"/>
        <end position="351"/>
    </location>
</feature>
<dbReference type="PANTHER" id="PTHR48021:SF46">
    <property type="entry name" value="MAJOR FACILITATOR SUPERFAMILY (MFS) PROFILE DOMAIN-CONTAINING PROTEIN"/>
    <property type="match status" value="1"/>
</dbReference>
<protein>
    <submittedName>
        <fullName evidence="6">Major facilitator superfamily domain,Major facilitator, sugar transporter-like</fullName>
    </submittedName>
</protein>
<feature type="transmembrane region" description="Helical" evidence="5">
    <location>
        <begin position="66"/>
        <end position="84"/>
    </location>
</feature>
<evidence type="ECO:0000256" key="3">
    <source>
        <dbReference type="ARBA" id="ARBA00022989"/>
    </source>
</evidence>
<feature type="transmembrane region" description="Helical" evidence="5">
    <location>
        <begin position="389"/>
        <end position="407"/>
    </location>
</feature>
<dbReference type="OrthoDB" id="4142200at2759"/>
<evidence type="ECO:0000256" key="1">
    <source>
        <dbReference type="ARBA" id="ARBA00004370"/>
    </source>
</evidence>
<keyword evidence="4 5" id="KW-0472">Membrane</keyword>
<dbReference type="InterPro" id="IPR050549">
    <property type="entry name" value="MFS_Trehalose_Transporter"/>
</dbReference>
<evidence type="ECO:0000256" key="4">
    <source>
        <dbReference type="ARBA" id="ARBA00023136"/>
    </source>
</evidence>
<evidence type="ECO:0000256" key="5">
    <source>
        <dbReference type="SAM" id="Phobius"/>
    </source>
</evidence>
<evidence type="ECO:0000313" key="6">
    <source>
        <dbReference type="EMBL" id="VVC30146.1"/>
    </source>
</evidence>
<keyword evidence="6" id="KW-0813">Transport</keyword>
<dbReference type="EMBL" id="CABPRJ010000506">
    <property type="protein sequence ID" value="VVC30146.1"/>
    <property type="molecule type" value="Genomic_DNA"/>
</dbReference>
<feature type="transmembrane region" description="Helical" evidence="5">
    <location>
        <begin position="271"/>
        <end position="291"/>
    </location>
</feature>
<organism evidence="6 7">
    <name type="scientific">Cinara cedri</name>
    <dbReference type="NCBI Taxonomy" id="506608"/>
    <lineage>
        <taxon>Eukaryota</taxon>
        <taxon>Metazoa</taxon>
        <taxon>Ecdysozoa</taxon>
        <taxon>Arthropoda</taxon>
        <taxon>Hexapoda</taxon>
        <taxon>Insecta</taxon>
        <taxon>Pterygota</taxon>
        <taxon>Neoptera</taxon>
        <taxon>Paraneoptera</taxon>
        <taxon>Hemiptera</taxon>
        <taxon>Sternorrhyncha</taxon>
        <taxon>Aphidomorpha</taxon>
        <taxon>Aphidoidea</taxon>
        <taxon>Aphididae</taxon>
        <taxon>Lachninae</taxon>
        <taxon>Cinara</taxon>
    </lineage>
</organism>
<gene>
    <name evidence="6" type="ORF">CINCED_3A010194</name>
</gene>
<keyword evidence="3 5" id="KW-1133">Transmembrane helix</keyword>
<comment type="subcellular location">
    <subcellularLocation>
        <location evidence="1">Membrane</location>
    </subcellularLocation>
</comment>
<reference evidence="6 7" key="1">
    <citation type="submission" date="2019-08" db="EMBL/GenBank/DDBJ databases">
        <authorList>
            <person name="Alioto T."/>
            <person name="Alioto T."/>
            <person name="Gomez Garrido J."/>
        </authorList>
    </citation>
    <scope>NUCLEOTIDE SEQUENCE [LARGE SCALE GENOMIC DNA]</scope>
</reference>
<dbReference type="InterPro" id="IPR036259">
    <property type="entry name" value="MFS_trans_sf"/>
</dbReference>
<feature type="transmembrane region" description="Helical" evidence="5">
    <location>
        <begin position="12"/>
        <end position="32"/>
    </location>
</feature>
<dbReference type="SUPFAM" id="SSF103473">
    <property type="entry name" value="MFS general substrate transporter"/>
    <property type="match status" value="1"/>
</dbReference>
<dbReference type="AlphaFoldDB" id="A0A5E4MDG0"/>
<dbReference type="Proteomes" id="UP000325440">
    <property type="component" value="Unassembled WGS sequence"/>
</dbReference>
<proteinExistence type="predicted"/>
<keyword evidence="7" id="KW-1185">Reference proteome</keyword>
<feature type="transmembrane region" description="Helical" evidence="5">
    <location>
        <begin position="363"/>
        <end position="383"/>
    </location>
</feature>
<dbReference type="PANTHER" id="PTHR48021">
    <property type="match status" value="1"/>
</dbReference>
<accession>A0A5E4MDG0</accession>
<dbReference type="Pfam" id="PF00083">
    <property type="entry name" value="Sugar_tr"/>
    <property type="match status" value="1"/>
</dbReference>
<evidence type="ECO:0000313" key="7">
    <source>
        <dbReference type="Proteomes" id="UP000325440"/>
    </source>
</evidence>
<dbReference type="GO" id="GO:0016020">
    <property type="term" value="C:membrane"/>
    <property type="evidence" value="ECO:0007669"/>
    <property type="project" value="UniProtKB-SubCell"/>
</dbReference>
<name>A0A5E4MDG0_9HEMI</name>
<feature type="transmembrane region" description="Helical" evidence="5">
    <location>
        <begin position="44"/>
        <end position="60"/>
    </location>
</feature>
<feature type="transmembrane region" description="Helical" evidence="5">
    <location>
        <begin position="298"/>
        <end position="320"/>
    </location>
</feature>
<evidence type="ECO:0000256" key="2">
    <source>
        <dbReference type="ARBA" id="ARBA00022692"/>
    </source>
</evidence>
<feature type="transmembrane region" description="Helical" evidence="5">
    <location>
        <begin position="124"/>
        <end position="146"/>
    </location>
</feature>
<feature type="transmembrane region" description="Helical" evidence="5">
    <location>
        <begin position="151"/>
        <end position="170"/>
    </location>
</feature>
<sequence length="430" mass="48030">MADGRFKTVLFTYATVIIASSGSLLCGIWDEWSQMSGINVHRHAYVYGGLFIVGYLLSVVGRKPTIALIGPLYVVCWSVVLVLPSVPLLNFMVNVFVGTSKAMAFVTIPVYVGEVAEVNYRGSALTIFAIMYTMGSTLMQAAGLVLTHQQLCVMGLSLSVVFSVLFITGVPESPYYYAQMDHDVMANKSLRRIRGRDDVSVELADIEHTVDVHMIPNRNGYCELLINEATWKAFFSTAMSHFVQAHCGYIQFKRSIHALLPFKNVWMRPEIAFIWMSVIENFGNLITALLVERLGRKPLMILSYSAMAIVQMVVMILPIPAPRIPWAPIVLMWLHGLSFGLGAASLSSTLLGEMFTMNIKTKAVPLCVLILHISFMNIMNVQAEGWPVTNFQFALCIIINIAWIIYTKYNMVETKGKTFLEIQKLLTLKS</sequence>
<dbReference type="Gene3D" id="1.20.1250.20">
    <property type="entry name" value="MFS general substrate transporter like domains"/>
    <property type="match status" value="1"/>
</dbReference>
<keyword evidence="2 5" id="KW-0812">Transmembrane</keyword>
<keyword evidence="6" id="KW-0762">Sugar transport</keyword>
<dbReference type="GO" id="GO:0022857">
    <property type="term" value="F:transmembrane transporter activity"/>
    <property type="evidence" value="ECO:0007669"/>
    <property type="project" value="InterPro"/>
</dbReference>